<feature type="domain" description="Chlorhexidine efflux transporter" evidence="2">
    <location>
        <begin position="72"/>
        <end position="134"/>
    </location>
</feature>
<feature type="transmembrane region" description="Helical" evidence="1">
    <location>
        <begin position="39"/>
        <end position="57"/>
    </location>
</feature>
<proteinExistence type="predicted"/>
<dbReference type="STRING" id="538381.GCA_001696535_02747"/>
<dbReference type="InterPro" id="IPR007896">
    <property type="entry name" value="BTP_bacteria"/>
</dbReference>
<feature type="transmembrane region" description="Helical" evidence="1">
    <location>
        <begin position="112"/>
        <end position="129"/>
    </location>
</feature>
<keyword evidence="1" id="KW-0472">Membrane</keyword>
<dbReference type="InterPro" id="IPR058208">
    <property type="entry name" value="PACE"/>
</dbReference>
<evidence type="ECO:0000259" key="2">
    <source>
        <dbReference type="Pfam" id="PF05232"/>
    </source>
</evidence>
<feature type="transmembrane region" description="Helical" evidence="1">
    <location>
        <begin position="78"/>
        <end position="100"/>
    </location>
</feature>
<dbReference type="AlphaFoldDB" id="A0A285SQN2"/>
<dbReference type="Proteomes" id="UP000219331">
    <property type="component" value="Unassembled WGS sequence"/>
</dbReference>
<reference evidence="3 4" key="1">
    <citation type="submission" date="2017-08" db="EMBL/GenBank/DDBJ databases">
        <authorList>
            <person name="de Groot N.N."/>
        </authorList>
    </citation>
    <scope>NUCLEOTIDE SEQUENCE [LARGE SCALE GENOMIC DNA]</scope>
    <source>
        <strain evidence="3 4">USBA 352</strain>
    </source>
</reference>
<protein>
    <submittedName>
        <fullName evidence="3">Uncharacterized membrane protein</fullName>
    </submittedName>
</protein>
<evidence type="ECO:0000313" key="4">
    <source>
        <dbReference type="Proteomes" id="UP000219331"/>
    </source>
</evidence>
<dbReference type="RefSeq" id="WP_097175149.1">
    <property type="nucleotide sequence ID" value="NZ_OBML01000006.1"/>
</dbReference>
<keyword evidence="1" id="KW-0812">Transmembrane</keyword>
<feature type="transmembrane region" description="Helical" evidence="1">
    <location>
        <begin position="12"/>
        <end position="33"/>
    </location>
</feature>
<dbReference type="NCBIfam" id="NF033664">
    <property type="entry name" value="PACE_transport"/>
    <property type="match status" value="1"/>
</dbReference>
<dbReference type="OrthoDB" id="1631120at2"/>
<name>A0A285SQN2_9HYPH</name>
<dbReference type="EMBL" id="OBML01000006">
    <property type="protein sequence ID" value="SOC10303.1"/>
    <property type="molecule type" value="Genomic_DNA"/>
</dbReference>
<gene>
    <name evidence="3" type="ORF">SAMN05421512_106221</name>
</gene>
<keyword evidence="4" id="KW-1185">Reference proteome</keyword>
<accession>A0A285SQN2</accession>
<sequence>MRSTLDRIRHALAFEIIGLAIITPLGALLFGLALADMGVIGVAAATLATVWTYIYNLGFDHAMMALRGDTAKTLRLRIAHALLFELGLLVILVPPIAWYLDIGLIEALVMDAALALFYVVYAFVFNLAYDTVFPVPRPALQDG</sequence>
<feature type="domain" description="Chlorhexidine efflux transporter" evidence="2">
    <location>
        <begin position="2"/>
        <end position="63"/>
    </location>
</feature>
<dbReference type="Pfam" id="PF05232">
    <property type="entry name" value="BTP"/>
    <property type="match status" value="2"/>
</dbReference>
<evidence type="ECO:0000256" key="1">
    <source>
        <dbReference type="SAM" id="Phobius"/>
    </source>
</evidence>
<evidence type="ECO:0000313" key="3">
    <source>
        <dbReference type="EMBL" id="SOC10303.1"/>
    </source>
</evidence>
<organism evidence="3 4">
    <name type="scientific">Stappia indica</name>
    <dbReference type="NCBI Taxonomy" id="538381"/>
    <lineage>
        <taxon>Bacteria</taxon>
        <taxon>Pseudomonadati</taxon>
        <taxon>Pseudomonadota</taxon>
        <taxon>Alphaproteobacteria</taxon>
        <taxon>Hyphomicrobiales</taxon>
        <taxon>Stappiaceae</taxon>
        <taxon>Stappia</taxon>
    </lineage>
</organism>
<keyword evidence="1" id="KW-1133">Transmembrane helix</keyword>